<dbReference type="Gene3D" id="3.30.230.70">
    <property type="entry name" value="GHMP Kinase, N-terminal domain"/>
    <property type="match status" value="1"/>
</dbReference>
<dbReference type="GO" id="GO:0034476">
    <property type="term" value="P:U5 snRNA 3'-end processing"/>
    <property type="evidence" value="ECO:0007669"/>
    <property type="project" value="TreeGrafter"/>
</dbReference>
<sequence>MPREAEPSINERAFVLQALRENIRIDGRAFDAFRDLELSFGDEFGIADVKLGRTRVIARISAEVSEPFPDRKFDGIFTITTELSPMASPAFEVGRQTDQETILSRLLEKAIRRSNALDTESLCIIAGKKCWNVRADVHVLDYDGGLVDASCIAVIAALRHFRRPDVSIEGEGVTVYTLVERVPVALAMLHHPLCVTFSFFEGGEVVVLDATLQEQQMSEGEMIITANRHGEICQIAKLGGVPTDALALLRCVDVAVAKVRDMSKAITGVLEMDAKEQDLGGMTAELSAENDR</sequence>
<dbReference type="Pfam" id="PF03725">
    <property type="entry name" value="RNase_PH_C"/>
    <property type="match status" value="1"/>
</dbReference>
<evidence type="ECO:0000256" key="10">
    <source>
        <dbReference type="ARBA" id="ARBA00077933"/>
    </source>
</evidence>
<dbReference type="PANTHER" id="PTHR11097:SF14">
    <property type="entry name" value="EXOSOME COMPLEX COMPONENT RRP45"/>
    <property type="match status" value="1"/>
</dbReference>
<dbReference type="GO" id="GO:0035925">
    <property type="term" value="F:mRNA 3'-UTR AU-rich region binding"/>
    <property type="evidence" value="ECO:0007669"/>
    <property type="project" value="TreeGrafter"/>
</dbReference>
<dbReference type="GO" id="GO:0034475">
    <property type="term" value="P:U4 snRNA 3'-end processing"/>
    <property type="evidence" value="ECO:0007669"/>
    <property type="project" value="TreeGrafter"/>
</dbReference>
<dbReference type="InterPro" id="IPR027408">
    <property type="entry name" value="PNPase/RNase_PH_dom_sf"/>
</dbReference>
<evidence type="ECO:0000256" key="6">
    <source>
        <dbReference type="ARBA" id="ARBA00022552"/>
    </source>
</evidence>
<feature type="domain" description="Exoribonuclease phosphorolytic" evidence="11">
    <location>
        <begin position="33"/>
        <end position="164"/>
    </location>
</feature>
<dbReference type="GO" id="GO:0000177">
    <property type="term" value="C:cytoplasmic exosome (RNase complex)"/>
    <property type="evidence" value="ECO:0007669"/>
    <property type="project" value="TreeGrafter"/>
</dbReference>
<dbReference type="SUPFAM" id="SSF54211">
    <property type="entry name" value="Ribosomal protein S5 domain 2-like"/>
    <property type="match status" value="1"/>
</dbReference>
<dbReference type="EMBL" id="FWEW01001785">
    <property type="protein sequence ID" value="SLM37637.1"/>
    <property type="molecule type" value="Genomic_DNA"/>
</dbReference>
<evidence type="ECO:0000256" key="2">
    <source>
        <dbReference type="ARBA" id="ARBA00004604"/>
    </source>
</evidence>
<dbReference type="InterPro" id="IPR050590">
    <property type="entry name" value="Exosome_comp_Rrp42_subfam"/>
</dbReference>
<evidence type="ECO:0000313" key="14">
    <source>
        <dbReference type="Proteomes" id="UP000192927"/>
    </source>
</evidence>
<dbReference type="GO" id="GO:0016075">
    <property type="term" value="P:rRNA catabolic process"/>
    <property type="evidence" value="ECO:0007669"/>
    <property type="project" value="TreeGrafter"/>
</dbReference>
<dbReference type="AlphaFoldDB" id="A0A1W5D3D1"/>
<keyword evidence="6" id="KW-0698">rRNA processing</keyword>
<evidence type="ECO:0000313" key="13">
    <source>
        <dbReference type="EMBL" id="SLM37637.1"/>
    </source>
</evidence>
<dbReference type="InterPro" id="IPR015847">
    <property type="entry name" value="ExoRNase_PH_dom2"/>
</dbReference>
<evidence type="ECO:0000259" key="11">
    <source>
        <dbReference type="Pfam" id="PF01138"/>
    </source>
</evidence>
<evidence type="ECO:0000256" key="9">
    <source>
        <dbReference type="ARBA" id="ARBA00023242"/>
    </source>
</evidence>
<organism evidence="13 14">
    <name type="scientific">Lasallia pustulata</name>
    <dbReference type="NCBI Taxonomy" id="136370"/>
    <lineage>
        <taxon>Eukaryota</taxon>
        <taxon>Fungi</taxon>
        <taxon>Dikarya</taxon>
        <taxon>Ascomycota</taxon>
        <taxon>Pezizomycotina</taxon>
        <taxon>Lecanoromycetes</taxon>
        <taxon>OSLEUM clade</taxon>
        <taxon>Umbilicariomycetidae</taxon>
        <taxon>Umbilicariales</taxon>
        <taxon>Umbilicariaceae</taxon>
        <taxon>Lasallia</taxon>
    </lineage>
</organism>
<keyword evidence="9" id="KW-0539">Nucleus</keyword>
<dbReference type="GO" id="GO:0034473">
    <property type="term" value="P:U1 snRNA 3'-end processing"/>
    <property type="evidence" value="ECO:0007669"/>
    <property type="project" value="TreeGrafter"/>
</dbReference>
<keyword evidence="8" id="KW-0694">RNA-binding</keyword>
<keyword evidence="7" id="KW-0271">Exosome</keyword>
<dbReference type="GO" id="GO:0000467">
    <property type="term" value="P:exonucleolytic trimming to generate mature 3'-end of 5.8S rRNA from tricistronic rRNA transcript (SSU-rRNA, 5.8S rRNA, LSU-rRNA)"/>
    <property type="evidence" value="ECO:0007669"/>
    <property type="project" value="TreeGrafter"/>
</dbReference>
<keyword evidence="5" id="KW-0963">Cytoplasm</keyword>
<dbReference type="GO" id="GO:0071028">
    <property type="term" value="P:nuclear mRNA surveillance"/>
    <property type="evidence" value="ECO:0007669"/>
    <property type="project" value="TreeGrafter"/>
</dbReference>
<reference evidence="14" key="1">
    <citation type="submission" date="2017-03" db="EMBL/GenBank/DDBJ databases">
        <authorList>
            <person name="Sharma R."/>
            <person name="Thines M."/>
        </authorList>
    </citation>
    <scope>NUCLEOTIDE SEQUENCE [LARGE SCALE GENOMIC DNA]</scope>
</reference>
<evidence type="ECO:0000259" key="12">
    <source>
        <dbReference type="Pfam" id="PF03725"/>
    </source>
</evidence>
<evidence type="ECO:0000256" key="5">
    <source>
        <dbReference type="ARBA" id="ARBA00022490"/>
    </source>
</evidence>
<evidence type="ECO:0000256" key="4">
    <source>
        <dbReference type="ARBA" id="ARBA00019572"/>
    </source>
</evidence>
<dbReference type="CDD" id="cd11368">
    <property type="entry name" value="RNase_PH_RRP45"/>
    <property type="match status" value="1"/>
</dbReference>
<name>A0A1W5D3D1_9LECA</name>
<dbReference type="SUPFAM" id="SSF55666">
    <property type="entry name" value="Ribonuclease PH domain 2-like"/>
    <property type="match status" value="1"/>
</dbReference>
<accession>A0A1W5D3D1</accession>
<dbReference type="InterPro" id="IPR036345">
    <property type="entry name" value="ExoRNase_PH_dom2_sf"/>
</dbReference>
<comment type="similarity">
    <text evidence="3">Belongs to the RNase PH family.</text>
</comment>
<dbReference type="InterPro" id="IPR020568">
    <property type="entry name" value="Ribosomal_Su5_D2-typ_SF"/>
</dbReference>
<dbReference type="InterPro" id="IPR001247">
    <property type="entry name" value="ExoRNase_PH_dom1"/>
</dbReference>
<dbReference type="Pfam" id="PF01138">
    <property type="entry name" value="RNase_PH"/>
    <property type="match status" value="1"/>
</dbReference>
<evidence type="ECO:0000256" key="3">
    <source>
        <dbReference type="ARBA" id="ARBA00006678"/>
    </source>
</evidence>
<evidence type="ECO:0000256" key="1">
    <source>
        <dbReference type="ARBA" id="ARBA00004496"/>
    </source>
</evidence>
<evidence type="ECO:0000256" key="8">
    <source>
        <dbReference type="ARBA" id="ARBA00022884"/>
    </source>
</evidence>
<dbReference type="GO" id="GO:0000176">
    <property type="term" value="C:nuclear exosome (RNase complex)"/>
    <property type="evidence" value="ECO:0007669"/>
    <property type="project" value="TreeGrafter"/>
</dbReference>
<evidence type="ECO:0000256" key="7">
    <source>
        <dbReference type="ARBA" id="ARBA00022835"/>
    </source>
</evidence>
<dbReference type="GO" id="GO:0005730">
    <property type="term" value="C:nucleolus"/>
    <property type="evidence" value="ECO:0007669"/>
    <property type="project" value="UniProtKB-SubCell"/>
</dbReference>
<comment type="subcellular location">
    <subcellularLocation>
        <location evidence="1">Cytoplasm</location>
    </subcellularLocation>
    <subcellularLocation>
        <location evidence="2">Nucleus</location>
        <location evidence="2">Nucleolus</location>
    </subcellularLocation>
</comment>
<dbReference type="Proteomes" id="UP000192927">
    <property type="component" value="Unassembled WGS sequence"/>
</dbReference>
<dbReference type="PANTHER" id="PTHR11097">
    <property type="entry name" value="EXOSOME COMPLEX EXONUCLEASE RIBOSOMAL RNA PROCESSING PROTEIN"/>
    <property type="match status" value="1"/>
</dbReference>
<dbReference type="GO" id="GO:0071038">
    <property type="term" value="P:TRAMP-dependent tRNA surveillance pathway"/>
    <property type="evidence" value="ECO:0007669"/>
    <property type="project" value="TreeGrafter"/>
</dbReference>
<feature type="domain" description="Exoribonuclease phosphorolytic" evidence="12">
    <location>
        <begin position="192"/>
        <end position="257"/>
    </location>
</feature>
<protein>
    <recommendedName>
        <fullName evidence="4">Exosome complex component RRP45</fullName>
    </recommendedName>
    <alternativeName>
        <fullName evidence="10">Ribosomal RNA-processing protein 45</fullName>
    </alternativeName>
</protein>
<proteinExistence type="inferred from homology"/>
<dbReference type="FunFam" id="3.30.230.70:FF:000005">
    <property type="entry name" value="Exosome complex component RRP45"/>
    <property type="match status" value="1"/>
</dbReference>
<dbReference type="InterPro" id="IPR033100">
    <property type="entry name" value="Rrp45"/>
</dbReference>
<dbReference type="GO" id="GO:0071035">
    <property type="term" value="P:nuclear polyadenylation-dependent rRNA catabolic process"/>
    <property type="evidence" value="ECO:0007669"/>
    <property type="project" value="TreeGrafter"/>
</dbReference>
<keyword evidence="14" id="KW-1185">Reference proteome</keyword>